<gene>
    <name evidence="5" type="ORF">E1269_12310</name>
</gene>
<keyword evidence="3" id="KW-0804">Transcription</keyword>
<comment type="caution">
    <text evidence="5">The sequence shown here is derived from an EMBL/GenBank/DDBJ whole genome shotgun (WGS) entry which is preliminary data.</text>
</comment>
<dbReference type="PROSITE" id="PS01124">
    <property type="entry name" value="HTH_ARAC_FAMILY_2"/>
    <property type="match status" value="1"/>
</dbReference>
<dbReference type="InterPro" id="IPR018062">
    <property type="entry name" value="HTH_AraC-typ_CS"/>
</dbReference>
<dbReference type="PROSITE" id="PS00041">
    <property type="entry name" value="HTH_ARAC_FAMILY_1"/>
    <property type="match status" value="1"/>
</dbReference>
<keyword evidence="2" id="KW-0238">DNA-binding</keyword>
<feature type="domain" description="HTH araC/xylS-type" evidence="4">
    <location>
        <begin position="225"/>
        <end position="323"/>
    </location>
</feature>
<dbReference type="Pfam" id="PF01965">
    <property type="entry name" value="DJ-1_PfpI"/>
    <property type="match status" value="1"/>
</dbReference>
<organism evidence="5 6">
    <name type="scientific">Jiangella asiatica</name>
    <dbReference type="NCBI Taxonomy" id="2530372"/>
    <lineage>
        <taxon>Bacteria</taxon>
        <taxon>Bacillati</taxon>
        <taxon>Actinomycetota</taxon>
        <taxon>Actinomycetes</taxon>
        <taxon>Jiangellales</taxon>
        <taxon>Jiangellaceae</taxon>
        <taxon>Jiangella</taxon>
    </lineage>
</organism>
<dbReference type="InterPro" id="IPR009057">
    <property type="entry name" value="Homeodomain-like_sf"/>
</dbReference>
<dbReference type="Proteomes" id="UP000294739">
    <property type="component" value="Unassembled WGS sequence"/>
</dbReference>
<evidence type="ECO:0000313" key="5">
    <source>
        <dbReference type="EMBL" id="TDE10098.1"/>
    </source>
</evidence>
<dbReference type="SUPFAM" id="SSF52317">
    <property type="entry name" value="Class I glutamine amidotransferase-like"/>
    <property type="match status" value="1"/>
</dbReference>
<dbReference type="AlphaFoldDB" id="A0A4V2Z2T8"/>
<dbReference type="InterPro" id="IPR018060">
    <property type="entry name" value="HTH_AraC"/>
</dbReference>
<dbReference type="PANTHER" id="PTHR43130">
    <property type="entry name" value="ARAC-FAMILY TRANSCRIPTIONAL REGULATOR"/>
    <property type="match status" value="1"/>
</dbReference>
<sequence length="333" mass="36209">MSQRSSQPRRGERHRVALVVGPGSNPFEMGIAMELFGMPRPELDVQWYDFVVCAADGAVPVRDQLFTLTCPGSLADVAAADTVIAPNRPDPECGFGAEVLNALRAAAARGARLVSFCTGTFTLAEAGLLDGHTVTTHWRWTDEFRRRYPGVHLRPDVLFVDDGRVLTAAGSAAAMDLSLHLIQADHGAAVANAVSRRLVFPTHRPGGQQQYIERPVPSRPGIALAEVMEWALAHLDQPLTVAALAGRAAMSPSTLHRRFQAEVGTTPLRWLHHERIDHARSLLETTGLDVSEVARLTGFGTASNLRQHFRRRIGVAPTAYRDAHQRGGTHLPG</sequence>
<dbReference type="Gene3D" id="1.10.10.60">
    <property type="entry name" value="Homeodomain-like"/>
    <property type="match status" value="1"/>
</dbReference>
<keyword evidence="6" id="KW-1185">Reference proteome</keyword>
<dbReference type="GO" id="GO:0043565">
    <property type="term" value="F:sequence-specific DNA binding"/>
    <property type="evidence" value="ECO:0007669"/>
    <property type="project" value="InterPro"/>
</dbReference>
<evidence type="ECO:0000256" key="2">
    <source>
        <dbReference type="ARBA" id="ARBA00023125"/>
    </source>
</evidence>
<proteinExistence type="predicted"/>
<dbReference type="SUPFAM" id="SSF46689">
    <property type="entry name" value="Homeodomain-like"/>
    <property type="match status" value="2"/>
</dbReference>
<dbReference type="Pfam" id="PF12833">
    <property type="entry name" value="HTH_18"/>
    <property type="match status" value="1"/>
</dbReference>
<evidence type="ECO:0000313" key="6">
    <source>
        <dbReference type="Proteomes" id="UP000294739"/>
    </source>
</evidence>
<dbReference type="RefSeq" id="WP_131894837.1">
    <property type="nucleotide sequence ID" value="NZ_SMKZ01000015.1"/>
</dbReference>
<dbReference type="InterPro" id="IPR052158">
    <property type="entry name" value="INH-QAR"/>
</dbReference>
<dbReference type="SMART" id="SM00342">
    <property type="entry name" value="HTH_ARAC"/>
    <property type="match status" value="1"/>
</dbReference>
<dbReference type="EMBL" id="SMKZ01000015">
    <property type="protein sequence ID" value="TDE10098.1"/>
    <property type="molecule type" value="Genomic_DNA"/>
</dbReference>
<dbReference type="PANTHER" id="PTHR43130:SF3">
    <property type="entry name" value="HTH-TYPE TRANSCRIPTIONAL REGULATOR RV1931C"/>
    <property type="match status" value="1"/>
</dbReference>
<dbReference type="OrthoDB" id="3660033at2"/>
<evidence type="ECO:0000256" key="1">
    <source>
        <dbReference type="ARBA" id="ARBA00023015"/>
    </source>
</evidence>
<dbReference type="GO" id="GO:0003700">
    <property type="term" value="F:DNA-binding transcription factor activity"/>
    <property type="evidence" value="ECO:0007669"/>
    <property type="project" value="InterPro"/>
</dbReference>
<accession>A0A4V2Z2T8</accession>
<dbReference type="InParanoid" id="A0A4V2Z2T8"/>
<evidence type="ECO:0000256" key="3">
    <source>
        <dbReference type="ARBA" id="ARBA00023163"/>
    </source>
</evidence>
<keyword evidence="1" id="KW-0805">Transcription regulation</keyword>
<name>A0A4V2Z2T8_9ACTN</name>
<dbReference type="InterPro" id="IPR002818">
    <property type="entry name" value="DJ-1/PfpI"/>
</dbReference>
<reference evidence="5 6" key="1">
    <citation type="submission" date="2019-03" db="EMBL/GenBank/DDBJ databases">
        <title>Draft genome sequences of novel Actinobacteria.</title>
        <authorList>
            <person name="Sahin N."/>
            <person name="Ay H."/>
            <person name="Saygin H."/>
        </authorList>
    </citation>
    <scope>NUCLEOTIDE SEQUENCE [LARGE SCALE GENOMIC DNA]</scope>
    <source>
        <strain evidence="5 6">5K138</strain>
    </source>
</reference>
<evidence type="ECO:0000259" key="4">
    <source>
        <dbReference type="PROSITE" id="PS01124"/>
    </source>
</evidence>
<dbReference type="CDD" id="cd03137">
    <property type="entry name" value="GATase1_AraC_1"/>
    <property type="match status" value="1"/>
</dbReference>
<protein>
    <submittedName>
        <fullName evidence="5">Helix-turn-helix domain-containing protein</fullName>
    </submittedName>
</protein>
<dbReference type="InterPro" id="IPR029062">
    <property type="entry name" value="Class_I_gatase-like"/>
</dbReference>
<dbReference type="Gene3D" id="3.40.50.880">
    <property type="match status" value="1"/>
</dbReference>